<reference evidence="5" key="1">
    <citation type="submission" date="2015-10" db="EMBL/GenBank/DDBJ databases">
        <authorList>
            <person name="Regsiter A."/>
            <person name="william w."/>
        </authorList>
    </citation>
    <scope>NUCLEOTIDE SEQUENCE [LARGE SCALE GENOMIC DNA]</scope>
</reference>
<keyword evidence="2 4" id="KW-0808">Transferase</keyword>
<dbReference type="InterPro" id="IPR011990">
    <property type="entry name" value="TPR-like_helical_dom_sf"/>
</dbReference>
<feature type="domain" description="Glycosyl transferase family 1" evidence="3">
    <location>
        <begin position="164"/>
        <end position="324"/>
    </location>
</feature>
<gene>
    <name evidence="4" type="ORF">PL9214490122</name>
</gene>
<dbReference type="CDD" id="cd03801">
    <property type="entry name" value="GT4_PimA-like"/>
    <property type="match status" value="1"/>
</dbReference>
<dbReference type="AlphaFoldDB" id="A0A1J1LJ88"/>
<dbReference type="InterPro" id="IPR001296">
    <property type="entry name" value="Glyco_trans_1"/>
</dbReference>
<evidence type="ECO:0000256" key="1">
    <source>
        <dbReference type="ARBA" id="ARBA00022676"/>
    </source>
</evidence>
<dbReference type="Proteomes" id="UP000184315">
    <property type="component" value="Unassembled WGS sequence"/>
</dbReference>
<dbReference type="Gene3D" id="3.40.50.2000">
    <property type="entry name" value="Glycogen Phosphorylase B"/>
    <property type="match status" value="2"/>
</dbReference>
<dbReference type="EMBL" id="CZDF01000154">
    <property type="protein sequence ID" value="CUR32575.1"/>
    <property type="molecule type" value="Genomic_DNA"/>
</dbReference>
<organism evidence="4 5">
    <name type="scientific">Planktothrix tepida PCC 9214</name>
    <dbReference type="NCBI Taxonomy" id="671072"/>
    <lineage>
        <taxon>Bacteria</taxon>
        <taxon>Bacillati</taxon>
        <taxon>Cyanobacteriota</taxon>
        <taxon>Cyanophyceae</taxon>
        <taxon>Oscillatoriophycideae</taxon>
        <taxon>Oscillatoriales</taxon>
        <taxon>Microcoleaceae</taxon>
        <taxon>Planktothrix</taxon>
    </lineage>
</organism>
<name>A0A1J1LJ88_9CYAN</name>
<proteinExistence type="predicted"/>
<dbReference type="SUPFAM" id="SSF48452">
    <property type="entry name" value="TPR-like"/>
    <property type="match status" value="1"/>
</dbReference>
<dbReference type="RefSeq" id="WP_072719304.1">
    <property type="nucleotide sequence ID" value="NZ_LN889801.1"/>
</dbReference>
<dbReference type="Pfam" id="PF00534">
    <property type="entry name" value="Glycos_transf_1"/>
    <property type="match status" value="1"/>
</dbReference>
<accession>A0A1J1LJ88</accession>
<dbReference type="OrthoDB" id="435926at2"/>
<dbReference type="GO" id="GO:0016757">
    <property type="term" value="F:glycosyltransferase activity"/>
    <property type="evidence" value="ECO:0007669"/>
    <property type="project" value="UniProtKB-KW"/>
</dbReference>
<dbReference type="PANTHER" id="PTHR12526:SF510">
    <property type="entry name" value="D-INOSITOL 3-PHOSPHATE GLYCOSYLTRANSFERASE"/>
    <property type="match status" value="1"/>
</dbReference>
<sequence>MIKVLHIIDWLCLGGAARGMIATSKYSSRLGQFEHYLVSLKPPDWMALELAEQSGMKFINTLDQTDIFEAIKTVDIVQVHYWNNPKLFEFLRSPLPETRLLIWFHVAGEYPPQVITKELVDYADFAIPCNPYSYELPVFQSLPDAVRIEKIGMVYDAADFERVANIQPKPHQNFNVGYIGSVSFSKMHQDYVAMSAAVNLPDVRFVVCGGGVEDYLKQQAEKINASEKFDFRGFVEDIASVIETLDIYGYPLCKDTYAAAELNLQEVMCAGIPPVVFPHGGIKRLVINNYTGLVVKSQLEYTQAIEYLYHHPQERIRLGQNAKEYAKQLFGAENAAKQLNPIYEKLMQLPKRERQWGIPMGSSLLDQPLSLLDVLELPEKFVGAQTFIKALGHTAEPFLVSLTAENIDLILAAEEQIAASSMLLGLGEGSICQYRDHYINDGYLRLWLALVLRHQQRIPQAIFEFQNAINLGCNHWRVFWYLAESAEQLQDIVLAEQAVTRVLQFVPDFVKAQQLYERLQPLLEGDISHLGLKDINLIVFLDWTQEEEQLYSQLSAIIKTLINHLDKRQIKLLIDHQGMGDEDADLTLSSMMMNLLIEDELDVEEGPDVSLLGQLTQPQWSNLLSIVQGRICLDLENSTAIEAVHADQIPQFPLEELLDWRGLKLENGGWELWKLREKNYIVFPDWKQPEETLYLELAHLFQTLATLPNQNEITLYLNNQNILDEDANVILSSMVMNFFMETELDVTVGLEILLTGQLTDQQSQALGSRLTARMILLHEDQNAIANFNGEKIPVYDL</sequence>
<dbReference type="Gene3D" id="1.25.40.10">
    <property type="entry name" value="Tetratricopeptide repeat domain"/>
    <property type="match status" value="1"/>
</dbReference>
<evidence type="ECO:0000313" key="5">
    <source>
        <dbReference type="Proteomes" id="UP000184315"/>
    </source>
</evidence>
<evidence type="ECO:0000256" key="2">
    <source>
        <dbReference type="ARBA" id="ARBA00022679"/>
    </source>
</evidence>
<protein>
    <submittedName>
        <fullName evidence="4">Putative multifunctional protein with glycosyl transferase activity and a tetratricopeptide-like domain</fullName>
    </submittedName>
</protein>
<evidence type="ECO:0000313" key="4">
    <source>
        <dbReference type="EMBL" id="CUR32575.1"/>
    </source>
</evidence>
<dbReference type="STRING" id="671072.PL9214490122"/>
<evidence type="ECO:0000259" key="3">
    <source>
        <dbReference type="Pfam" id="PF00534"/>
    </source>
</evidence>
<dbReference type="PANTHER" id="PTHR12526">
    <property type="entry name" value="GLYCOSYLTRANSFERASE"/>
    <property type="match status" value="1"/>
</dbReference>
<keyword evidence="1" id="KW-0328">Glycosyltransferase</keyword>
<dbReference type="SUPFAM" id="SSF53756">
    <property type="entry name" value="UDP-Glycosyltransferase/glycogen phosphorylase"/>
    <property type="match status" value="1"/>
</dbReference>
<keyword evidence="5" id="KW-1185">Reference proteome</keyword>